<dbReference type="Proteomes" id="UP001469553">
    <property type="component" value="Unassembled WGS sequence"/>
</dbReference>
<accession>A0ABV0Z4D9</accession>
<sequence>MLRHFSSSHAGPARLIDQEVTTLIIQTWSHPAPLSTADDVNWGKTDRLTTSCATCPDLPGTKNIQFNVAERRRPSTDVCQHNLAISIECDMIKPQTQFSHNKISHCCYCFHRGI</sequence>
<proteinExistence type="predicted"/>
<evidence type="ECO:0000313" key="2">
    <source>
        <dbReference type="Proteomes" id="UP001469553"/>
    </source>
</evidence>
<protein>
    <submittedName>
        <fullName evidence="1">Uncharacterized protein</fullName>
    </submittedName>
</protein>
<dbReference type="EMBL" id="JAHRIP010051156">
    <property type="protein sequence ID" value="MEQ2301063.1"/>
    <property type="molecule type" value="Genomic_DNA"/>
</dbReference>
<comment type="caution">
    <text evidence="1">The sequence shown here is derived from an EMBL/GenBank/DDBJ whole genome shotgun (WGS) entry which is preliminary data.</text>
</comment>
<reference evidence="1 2" key="1">
    <citation type="submission" date="2021-06" db="EMBL/GenBank/DDBJ databases">
        <authorList>
            <person name="Palmer J.M."/>
        </authorList>
    </citation>
    <scope>NUCLEOTIDE SEQUENCE [LARGE SCALE GENOMIC DNA]</scope>
    <source>
        <strain evidence="1 2">AS_MEX2019</strain>
        <tissue evidence="1">Muscle</tissue>
    </source>
</reference>
<evidence type="ECO:0000313" key="1">
    <source>
        <dbReference type="EMBL" id="MEQ2301063.1"/>
    </source>
</evidence>
<keyword evidence="2" id="KW-1185">Reference proteome</keyword>
<gene>
    <name evidence="1" type="ORF">AMECASPLE_032197</name>
</gene>
<organism evidence="1 2">
    <name type="scientific">Ameca splendens</name>
    <dbReference type="NCBI Taxonomy" id="208324"/>
    <lineage>
        <taxon>Eukaryota</taxon>
        <taxon>Metazoa</taxon>
        <taxon>Chordata</taxon>
        <taxon>Craniata</taxon>
        <taxon>Vertebrata</taxon>
        <taxon>Euteleostomi</taxon>
        <taxon>Actinopterygii</taxon>
        <taxon>Neopterygii</taxon>
        <taxon>Teleostei</taxon>
        <taxon>Neoteleostei</taxon>
        <taxon>Acanthomorphata</taxon>
        <taxon>Ovalentaria</taxon>
        <taxon>Atherinomorphae</taxon>
        <taxon>Cyprinodontiformes</taxon>
        <taxon>Goodeidae</taxon>
        <taxon>Ameca</taxon>
    </lineage>
</organism>
<name>A0ABV0Z4D9_9TELE</name>